<comment type="cofactor">
    <cofactor evidence="2">
        <name>[4Fe-4S] cluster</name>
        <dbReference type="ChEBI" id="CHEBI:49883"/>
    </cofactor>
</comment>
<dbReference type="Gene3D" id="3.40.50.720">
    <property type="entry name" value="NAD(P)-binding Rossmann-like Domain"/>
    <property type="match status" value="1"/>
</dbReference>
<comment type="cofactor">
    <cofactor evidence="1">
        <name>FMN</name>
        <dbReference type="ChEBI" id="CHEBI:58210"/>
    </cofactor>
</comment>
<evidence type="ECO:0000256" key="6">
    <source>
        <dbReference type="ARBA" id="ARBA00022723"/>
    </source>
</evidence>
<dbReference type="Proteomes" id="UP000074382">
    <property type="component" value="Unassembled WGS sequence"/>
</dbReference>
<evidence type="ECO:0000256" key="8">
    <source>
        <dbReference type="ARBA" id="ARBA00023004"/>
    </source>
</evidence>
<feature type="domain" description="NADH:flavin oxidoreductase/NADH oxidase N-terminal" evidence="10">
    <location>
        <begin position="10"/>
        <end position="342"/>
    </location>
</feature>
<keyword evidence="9" id="KW-0411">Iron-sulfur</keyword>
<dbReference type="InterPro" id="IPR013785">
    <property type="entry name" value="Aldolase_TIM"/>
</dbReference>
<dbReference type="InterPro" id="IPR036188">
    <property type="entry name" value="FAD/NAD-bd_sf"/>
</dbReference>
<dbReference type="PANTHER" id="PTHR42917">
    <property type="entry name" value="2,4-DIENOYL-COA REDUCTASE"/>
    <property type="match status" value="1"/>
</dbReference>
<accession>A0A147KIY5</accession>
<dbReference type="EMBL" id="LGEM01000033">
    <property type="protein sequence ID" value="KUP97250.1"/>
    <property type="molecule type" value="Genomic_DNA"/>
</dbReference>
<dbReference type="GO" id="GO:0051536">
    <property type="term" value="F:iron-sulfur cluster binding"/>
    <property type="evidence" value="ECO:0007669"/>
    <property type="project" value="UniProtKB-KW"/>
</dbReference>
<organism evidence="12 13">
    <name type="scientific">Thermobifida cellulosilytica TB100</name>
    <dbReference type="NCBI Taxonomy" id="665004"/>
    <lineage>
        <taxon>Bacteria</taxon>
        <taxon>Bacillati</taxon>
        <taxon>Actinomycetota</taxon>
        <taxon>Actinomycetes</taxon>
        <taxon>Streptosporangiales</taxon>
        <taxon>Nocardiopsidaceae</taxon>
        <taxon>Thermobifida</taxon>
    </lineage>
</organism>
<dbReference type="AlphaFoldDB" id="A0A147KIY5"/>
<proteinExistence type="inferred from homology"/>
<evidence type="ECO:0000256" key="2">
    <source>
        <dbReference type="ARBA" id="ARBA00001966"/>
    </source>
</evidence>
<dbReference type="SUPFAM" id="SSF51395">
    <property type="entry name" value="FMN-linked oxidoreductases"/>
    <property type="match status" value="1"/>
</dbReference>
<evidence type="ECO:0000256" key="9">
    <source>
        <dbReference type="ARBA" id="ARBA00023014"/>
    </source>
</evidence>
<sequence>MTGTLADSALFRPIRVGDMELRNRIMLPPHGRLTGDLFGSERQARANIAYWRRRAESGAAWICGLNGFVANTLIPGFEPTGLGAAVRGVFRLPQFRERAARYAEAVQSAGAYASAQLIMQGGMPHSPSGRMANYTNNQVPHVLDAAEIAWFVEEYAFSAAEAKAAGLDGVELHANHEDLLQLFLSPATNLRDDAYGGDRGRRMRLLLDVLGAIRREVGPDFTVGVRLNMDELFEGGYDLEEGLAIAAALQASGTIDYLHCVVGNNWGAPSYIQTHHYGVAQWSELARRFRESLDVPVVYTGLVSTVEAAARVVDEGHADVVGMARAMFADGDLVAKARSGRTADIRPCIGTNDCLHRVVVDGVRFGCSVNPRTGREAEPPPPRAQEPRRVLVAGAGPAGLELSALLAERGHRVVLWEREEEVGGQMRIAARAAENSSYADFLAYQRRRLDALGVEVELGREATADAVAAAGFDVVAVATGARSRRPDVPGVDLPFVVDGREVLLGRAETGRRVLVVAMEDHMQPLTIAGYLADLGRQVTVLYPTPAVAPLVGKYSIGAPLAKLSAAGARIEVTERVARIEPDRVVSRNVYSGVEREHTGYDSVVLACGGEAESALYAQLEGRVAERHILGDAYAPRRISFATRQAYELALRI</sequence>
<evidence type="ECO:0000259" key="11">
    <source>
        <dbReference type="Pfam" id="PF07992"/>
    </source>
</evidence>
<dbReference type="GO" id="GO:0046872">
    <property type="term" value="F:metal ion binding"/>
    <property type="evidence" value="ECO:0007669"/>
    <property type="project" value="UniProtKB-KW"/>
</dbReference>
<name>A0A147KIY5_THECS</name>
<evidence type="ECO:0000256" key="7">
    <source>
        <dbReference type="ARBA" id="ARBA00023002"/>
    </source>
</evidence>
<protein>
    <submittedName>
        <fullName evidence="12">NADH:flavin oxidoreductase</fullName>
    </submittedName>
</protein>
<dbReference type="STRING" id="665004.AC529_07880"/>
<dbReference type="Gene3D" id="3.20.20.70">
    <property type="entry name" value="Aldolase class I"/>
    <property type="match status" value="1"/>
</dbReference>
<dbReference type="InterPro" id="IPR001155">
    <property type="entry name" value="OxRdtase_FMN_N"/>
</dbReference>
<evidence type="ECO:0000313" key="13">
    <source>
        <dbReference type="Proteomes" id="UP000074382"/>
    </source>
</evidence>
<dbReference type="GO" id="GO:0010181">
    <property type="term" value="F:FMN binding"/>
    <property type="evidence" value="ECO:0007669"/>
    <property type="project" value="InterPro"/>
</dbReference>
<evidence type="ECO:0000256" key="4">
    <source>
        <dbReference type="ARBA" id="ARBA00022630"/>
    </source>
</evidence>
<reference evidence="13" key="1">
    <citation type="journal article" date="2017" name="Acta Aliment.">
        <title>Plant polysaccharide degrading enzyme system of Thermpbifida cellulosilytica TB100 revealed by de novo genome project data.</title>
        <authorList>
            <person name="Toth A."/>
            <person name="Baka E."/>
            <person name="Luzics S."/>
            <person name="Bata-Vidacs I."/>
            <person name="Nagy I."/>
            <person name="Balint B."/>
            <person name="Herceg R."/>
            <person name="Olasz F."/>
            <person name="Wilk T."/>
            <person name="Nagy T."/>
            <person name="Kriszt B."/>
            <person name="Nagy I."/>
            <person name="Kukolya J."/>
        </authorList>
    </citation>
    <scope>NUCLEOTIDE SEQUENCE [LARGE SCALE GENOMIC DNA]</scope>
    <source>
        <strain evidence="13">TB100</strain>
    </source>
</reference>
<keyword evidence="8" id="KW-0408">Iron</keyword>
<dbReference type="GO" id="GO:0016491">
    <property type="term" value="F:oxidoreductase activity"/>
    <property type="evidence" value="ECO:0007669"/>
    <property type="project" value="UniProtKB-KW"/>
</dbReference>
<dbReference type="Pfam" id="PF07992">
    <property type="entry name" value="Pyr_redox_2"/>
    <property type="match status" value="1"/>
</dbReference>
<evidence type="ECO:0000256" key="1">
    <source>
        <dbReference type="ARBA" id="ARBA00001917"/>
    </source>
</evidence>
<gene>
    <name evidence="12" type="ORF">AC529_07880</name>
</gene>
<comment type="similarity">
    <text evidence="3">In the N-terminal section; belongs to the NADH:flavin oxidoreductase/NADH oxidase family.</text>
</comment>
<keyword evidence="6" id="KW-0479">Metal-binding</keyword>
<dbReference type="Gene3D" id="3.50.50.60">
    <property type="entry name" value="FAD/NAD(P)-binding domain"/>
    <property type="match status" value="1"/>
</dbReference>
<dbReference type="InterPro" id="IPR051793">
    <property type="entry name" value="NADH:flavin_oxidoreductase"/>
</dbReference>
<dbReference type="PATRIC" id="fig|665004.4.peg.2149"/>
<evidence type="ECO:0000256" key="5">
    <source>
        <dbReference type="ARBA" id="ARBA00022643"/>
    </source>
</evidence>
<dbReference type="CDD" id="cd02803">
    <property type="entry name" value="OYE_like_FMN_family"/>
    <property type="match status" value="1"/>
</dbReference>
<keyword evidence="4" id="KW-0285">Flavoprotein</keyword>
<dbReference type="SUPFAM" id="SSF51905">
    <property type="entry name" value="FAD/NAD(P)-binding domain"/>
    <property type="match status" value="1"/>
</dbReference>
<dbReference type="RefSeq" id="WP_232306661.1">
    <property type="nucleotide sequence ID" value="NZ_KQ950181.1"/>
</dbReference>
<dbReference type="Pfam" id="PF00724">
    <property type="entry name" value="Oxidored_FMN"/>
    <property type="match status" value="1"/>
</dbReference>
<evidence type="ECO:0000256" key="3">
    <source>
        <dbReference type="ARBA" id="ARBA00011048"/>
    </source>
</evidence>
<evidence type="ECO:0000259" key="10">
    <source>
        <dbReference type="Pfam" id="PF00724"/>
    </source>
</evidence>
<keyword evidence="5" id="KW-0288">FMN</keyword>
<evidence type="ECO:0000313" key="12">
    <source>
        <dbReference type="EMBL" id="KUP97250.1"/>
    </source>
</evidence>
<keyword evidence="13" id="KW-1185">Reference proteome</keyword>
<dbReference type="PRINTS" id="PR00419">
    <property type="entry name" value="ADXRDTASE"/>
</dbReference>
<dbReference type="InterPro" id="IPR023753">
    <property type="entry name" value="FAD/NAD-binding_dom"/>
</dbReference>
<keyword evidence="7" id="KW-0560">Oxidoreductase</keyword>
<dbReference type="PANTHER" id="PTHR42917:SF2">
    <property type="entry name" value="2,4-DIENOYL-COA REDUCTASE [(2E)-ENOYL-COA-PRODUCING]"/>
    <property type="match status" value="1"/>
</dbReference>
<feature type="domain" description="FAD/NAD(P)-binding" evidence="11">
    <location>
        <begin position="389"/>
        <end position="620"/>
    </location>
</feature>
<comment type="caution">
    <text evidence="12">The sequence shown here is derived from an EMBL/GenBank/DDBJ whole genome shotgun (WGS) entry which is preliminary data.</text>
</comment>